<dbReference type="STRING" id="1094489.BAnh1_03450"/>
<organism evidence="3 4">
    <name type="scientific">Bartonella australis (strain Aust/NH1)</name>
    <dbReference type="NCBI Taxonomy" id="1094489"/>
    <lineage>
        <taxon>Bacteria</taxon>
        <taxon>Pseudomonadati</taxon>
        <taxon>Pseudomonadota</taxon>
        <taxon>Alphaproteobacteria</taxon>
        <taxon>Hyphomicrobiales</taxon>
        <taxon>Bartonellaceae</taxon>
        <taxon>Bartonella</taxon>
    </lineage>
</organism>
<dbReference type="PROSITE" id="PS50293">
    <property type="entry name" value="TPR_REGION"/>
    <property type="match status" value="1"/>
</dbReference>
<dbReference type="Gene3D" id="1.25.40.10">
    <property type="entry name" value="Tetratricopeptide repeat domain"/>
    <property type="match status" value="3"/>
</dbReference>
<reference evidence="3 4" key="1">
    <citation type="journal article" date="2013" name="PLoS Genet.">
        <title>A gene transfer agent and a dynamic repertoire of secretion systems hold the keys to the explosive radiation of the emerging pathogen Bartonella.</title>
        <authorList>
            <person name="Guy L."/>
            <person name="Nystedt B."/>
            <person name="Toft C."/>
            <person name="Zaremba-Niedzwiedzka K."/>
            <person name="Berglund E.C."/>
            <person name="Granberg F."/>
            <person name="Naslund K."/>
            <person name="Eriksson A.S."/>
            <person name="Andersson S.G."/>
        </authorList>
    </citation>
    <scope>NUCLEOTIDE SEQUENCE [LARGE SCALE GENOMIC DNA]</scope>
    <source>
        <strain evidence="3 4">Aust/NH1</strain>
    </source>
</reference>
<proteinExistence type="predicted"/>
<dbReference type="InterPro" id="IPR019734">
    <property type="entry name" value="TPR_rpt"/>
</dbReference>
<gene>
    <name evidence="3" type="ordered locus">BAnh1_03450</name>
</gene>
<keyword evidence="2" id="KW-0732">Signal</keyword>
<keyword evidence="1" id="KW-0802">TPR repeat</keyword>
<dbReference type="PATRIC" id="fig|1094489.3.peg.429"/>
<accession>M1NSA2</accession>
<dbReference type="PANTHER" id="PTHR12558:SF13">
    <property type="entry name" value="CELL DIVISION CYCLE PROTEIN 27 HOMOLOG"/>
    <property type="match status" value="1"/>
</dbReference>
<dbReference type="Pfam" id="PF13432">
    <property type="entry name" value="TPR_16"/>
    <property type="match status" value="2"/>
</dbReference>
<feature type="signal peptide" evidence="2">
    <location>
        <begin position="1"/>
        <end position="26"/>
    </location>
</feature>
<feature type="repeat" description="TPR" evidence="1">
    <location>
        <begin position="411"/>
        <end position="444"/>
    </location>
</feature>
<dbReference type="HOGENOM" id="CLU_007251_2_1_5"/>
<dbReference type="OrthoDB" id="9766710at2"/>
<protein>
    <submittedName>
        <fullName evidence="3">Tetratricopeptide repeat protein</fullName>
    </submittedName>
</protein>
<evidence type="ECO:0000313" key="4">
    <source>
        <dbReference type="Proteomes" id="UP000011729"/>
    </source>
</evidence>
<dbReference type="SMART" id="SM00028">
    <property type="entry name" value="TPR"/>
    <property type="match status" value="9"/>
</dbReference>
<dbReference type="PROSITE" id="PS50005">
    <property type="entry name" value="TPR"/>
    <property type="match status" value="2"/>
</dbReference>
<feature type="chain" id="PRO_5004016070" evidence="2">
    <location>
        <begin position="27"/>
        <end position="572"/>
    </location>
</feature>
<feature type="repeat" description="TPR" evidence="1">
    <location>
        <begin position="480"/>
        <end position="513"/>
    </location>
</feature>
<dbReference type="EMBL" id="CP003123">
    <property type="protein sequence ID" value="AGF74228.1"/>
    <property type="molecule type" value="Genomic_DNA"/>
</dbReference>
<dbReference type="SUPFAM" id="SSF48452">
    <property type="entry name" value="TPR-like"/>
    <property type="match status" value="2"/>
</dbReference>
<dbReference type="RefSeq" id="WP_015397736.1">
    <property type="nucleotide sequence ID" value="NC_020300.1"/>
</dbReference>
<dbReference type="AlphaFoldDB" id="M1NSA2"/>
<evidence type="ECO:0000256" key="2">
    <source>
        <dbReference type="SAM" id="SignalP"/>
    </source>
</evidence>
<dbReference type="eggNOG" id="COG0457">
    <property type="taxonomic scope" value="Bacteria"/>
</dbReference>
<dbReference type="KEGG" id="baus:BAnh1_03450"/>
<dbReference type="Proteomes" id="UP000011729">
    <property type="component" value="Chromosome"/>
</dbReference>
<sequence>MCNATISRFFIFLIAGSMLVPSITHGKTNATSFAGAYLAGRIANYERKTNLAIDYFKQALSYEPGNIQAQKEMLEAALSVGEFKEAVEIAQKLKLEGITSPFVSLTLSVDNLIKKNYKDAKKSLQVTSPSSANNPISELIDAWATFGSGRQSEAIANLEKHQGPIWYNLFVHYHLALMNNLMGRTQNAQKYFTQALNNTRGAAVAPDTYERVIIAYASFQLRHKMRDQALKTIRHGEQTLSGWGILKNIRKRVEKGAHLANPVTTPQQGAGEALYDFGTALNRGNLEWVARIFGQLSLTLYPQNDAALFQLAHISAKLNDYEQAVKFYRALPANSPYYRDSQMRLALILAHKNNHDEAVNLLTLLEKKIPNDHYIFVVLADIYTQQNKFAEAVEVMNRAIAQITNFQQNDWKLFYQRGVILERLGRWQEAEADLRKALEFSPDQPQVLNYLGYSLIDRGQKLEESLQMLQKASSLQSRNGYILDSLGWAYYKLGQYDDAVKTLETAVKLQPEDPTLNDHLGDVYWRTGRKREAVFQWNHALDGKPKNPEKIEEKLKFGLPETTILDHNNMKQ</sequence>
<dbReference type="InterPro" id="IPR011990">
    <property type="entry name" value="TPR-like_helical_dom_sf"/>
</dbReference>
<keyword evidence="4" id="KW-1185">Reference proteome</keyword>
<dbReference type="Pfam" id="PF13414">
    <property type="entry name" value="TPR_11"/>
    <property type="match status" value="1"/>
</dbReference>
<evidence type="ECO:0000256" key="1">
    <source>
        <dbReference type="PROSITE-ProRule" id="PRU00339"/>
    </source>
</evidence>
<evidence type="ECO:0000313" key="3">
    <source>
        <dbReference type="EMBL" id="AGF74228.1"/>
    </source>
</evidence>
<name>M1NSA2_BARAA</name>
<dbReference type="PANTHER" id="PTHR12558">
    <property type="entry name" value="CELL DIVISION CYCLE 16,23,27"/>
    <property type="match status" value="1"/>
</dbReference>